<protein>
    <submittedName>
        <fullName evidence="2">ABC transporter permease</fullName>
    </submittedName>
</protein>
<dbReference type="eggNOG" id="COG1277">
    <property type="taxonomic scope" value="Bacteria"/>
</dbReference>
<accession>A0A073KI69</accession>
<dbReference type="Pfam" id="PF12679">
    <property type="entry name" value="ABC2_membrane_2"/>
    <property type="match status" value="1"/>
</dbReference>
<keyword evidence="1" id="KW-1133">Transmembrane helix</keyword>
<dbReference type="OrthoDB" id="66636at2"/>
<dbReference type="PANTHER" id="PTHR37305:SF2">
    <property type="entry name" value="BACITRACIN TRANSPORT PERMEASE PROTEIN BCRB"/>
    <property type="match status" value="1"/>
</dbReference>
<dbReference type="STRING" id="574375.AZF08_13555"/>
<dbReference type="EMBL" id="JOTM01000044">
    <property type="protein sequence ID" value="KEK22008.1"/>
    <property type="molecule type" value="Genomic_DNA"/>
</dbReference>
<dbReference type="RefSeq" id="WP_033678432.1">
    <property type="nucleotide sequence ID" value="NZ_JOTM01000044.1"/>
</dbReference>
<gene>
    <name evidence="2" type="ORF">BAGA_22795</name>
</gene>
<dbReference type="Proteomes" id="UP000027778">
    <property type="component" value="Unassembled WGS sequence"/>
</dbReference>
<keyword evidence="3" id="KW-1185">Reference proteome</keyword>
<dbReference type="AlphaFoldDB" id="A0A073KI69"/>
<feature type="transmembrane region" description="Helical" evidence="1">
    <location>
        <begin position="76"/>
        <end position="98"/>
    </location>
</feature>
<feature type="transmembrane region" description="Helical" evidence="1">
    <location>
        <begin position="192"/>
        <end position="209"/>
    </location>
</feature>
<dbReference type="GO" id="GO:0005886">
    <property type="term" value="C:plasma membrane"/>
    <property type="evidence" value="ECO:0007669"/>
    <property type="project" value="UniProtKB-SubCell"/>
</dbReference>
<name>A0A073KI69_9BACI</name>
<evidence type="ECO:0000256" key="1">
    <source>
        <dbReference type="SAM" id="Phobius"/>
    </source>
</evidence>
<sequence length="268" mass="30038">MNKQLFLASMKENQKNIWSYSIGSALYLWLLIWVFPSLVSAKGLNEMMAAMPDSLKKIAGMENPIQNVNDFLAGKYYGMLFIIILTIFSVTVATHLMARYVDKGAMAYLLATPVSRVRIAITQGAVLVLGLLIIVLVTYGSGVLGAEWFLKDNNLNQELFFKMNLVGGLIFLVVSAYSFLFSCLFNDERKALSYSASVTILFYLLDIVGKLSDKLEWMRHISLFTLFRPEEIVAGTYNIWPVSIGLVCGAICIFLVAIILFKKRDLPL</sequence>
<reference evidence="2 3" key="1">
    <citation type="submission" date="2014-06" db="EMBL/GenBank/DDBJ databases">
        <title>Draft genome sequence of Bacillus gaemokensis JCM 15801 (MCCC 1A00707).</title>
        <authorList>
            <person name="Lai Q."/>
            <person name="Liu Y."/>
            <person name="Shao Z."/>
        </authorList>
    </citation>
    <scope>NUCLEOTIDE SEQUENCE [LARGE SCALE GENOMIC DNA]</scope>
    <source>
        <strain evidence="2 3">JCM 15801</strain>
    </source>
</reference>
<evidence type="ECO:0000313" key="3">
    <source>
        <dbReference type="Proteomes" id="UP000027778"/>
    </source>
</evidence>
<keyword evidence="1" id="KW-0472">Membrane</keyword>
<comment type="caution">
    <text evidence="2">The sequence shown here is derived from an EMBL/GenBank/DDBJ whole genome shotgun (WGS) entry which is preliminary data.</text>
</comment>
<evidence type="ECO:0000313" key="2">
    <source>
        <dbReference type="EMBL" id="KEK22008.1"/>
    </source>
</evidence>
<feature type="transmembrane region" description="Helical" evidence="1">
    <location>
        <begin position="159"/>
        <end position="180"/>
    </location>
</feature>
<dbReference type="PANTHER" id="PTHR37305">
    <property type="entry name" value="INTEGRAL MEMBRANE PROTEIN-RELATED"/>
    <property type="match status" value="1"/>
</dbReference>
<feature type="transmembrane region" description="Helical" evidence="1">
    <location>
        <begin position="119"/>
        <end position="139"/>
    </location>
</feature>
<feature type="transmembrane region" description="Helical" evidence="1">
    <location>
        <begin position="239"/>
        <end position="261"/>
    </location>
</feature>
<dbReference type="GO" id="GO:0140359">
    <property type="term" value="F:ABC-type transporter activity"/>
    <property type="evidence" value="ECO:0007669"/>
    <property type="project" value="InterPro"/>
</dbReference>
<proteinExistence type="predicted"/>
<organism evidence="2 3">
    <name type="scientific">Bacillus gaemokensis</name>
    <dbReference type="NCBI Taxonomy" id="574375"/>
    <lineage>
        <taxon>Bacteria</taxon>
        <taxon>Bacillati</taxon>
        <taxon>Bacillota</taxon>
        <taxon>Bacilli</taxon>
        <taxon>Bacillales</taxon>
        <taxon>Bacillaceae</taxon>
        <taxon>Bacillus</taxon>
        <taxon>Bacillus cereus group</taxon>
    </lineage>
</organism>
<keyword evidence="1" id="KW-0812">Transmembrane</keyword>